<evidence type="ECO:0000313" key="3">
    <source>
        <dbReference type="EMBL" id="KOG00519.1"/>
    </source>
</evidence>
<feature type="region of interest" description="Disordered" evidence="1">
    <location>
        <begin position="55"/>
        <end position="92"/>
    </location>
</feature>
<proteinExistence type="predicted"/>
<evidence type="ECO:0000256" key="2">
    <source>
        <dbReference type="SAM" id="SignalP"/>
    </source>
</evidence>
<dbReference type="EMBL" id="KQ415788">
    <property type="protein sequence ID" value="KOG00519.1"/>
    <property type="molecule type" value="Genomic_DNA"/>
</dbReference>
<keyword evidence="2" id="KW-0732">Signal</keyword>
<organism evidence="3">
    <name type="scientific">Octopus bimaculoides</name>
    <name type="common">California two-spotted octopus</name>
    <dbReference type="NCBI Taxonomy" id="37653"/>
    <lineage>
        <taxon>Eukaryota</taxon>
        <taxon>Metazoa</taxon>
        <taxon>Spiralia</taxon>
        <taxon>Lophotrochozoa</taxon>
        <taxon>Mollusca</taxon>
        <taxon>Cephalopoda</taxon>
        <taxon>Coleoidea</taxon>
        <taxon>Octopodiformes</taxon>
        <taxon>Octopoda</taxon>
        <taxon>Incirrata</taxon>
        <taxon>Octopodidae</taxon>
        <taxon>Octopus</taxon>
    </lineage>
</organism>
<protein>
    <submittedName>
        <fullName evidence="3">Uncharacterized protein</fullName>
    </submittedName>
</protein>
<sequence>MVKVVCVIYVVLLAGLLESCFARSAIFNGDTEGADNAFSLEKRREILYEDYLSANGRAGGAGDDLSPEKRSVSRRCRCSPERAGQRPISGPPIQCTCIRVISRLGT</sequence>
<name>A0A0L8IHM1_OCTBM</name>
<dbReference type="AlphaFoldDB" id="A0A0L8IHM1"/>
<feature type="chain" id="PRO_5005584418" evidence="2">
    <location>
        <begin position="23"/>
        <end position="106"/>
    </location>
</feature>
<gene>
    <name evidence="3" type="ORF">OCBIM_22002141mg</name>
</gene>
<reference evidence="3" key="1">
    <citation type="submission" date="2015-07" db="EMBL/GenBank/DDBJ databases">
        <title>MeaNS - Measles Nucleotide Surveillance Program.</title>
        <authorList>
            <person name="Tran T."/>
            <person name="Druce J."/>
        </authorList>
    </citation>
    <scope>NUCLEOTIDE SEQUENCE</scope>
    <source>
        <strain evidence="3">UCB-OBI-ISO-001</strain>
        <tissue evidence="3">Gonad</tissue>
    </source>
</reference>
<evidence type="ECO:0000256" key="1">
    <source>
        <dbReference type="SAM" id="MobiDB-lite"/>
    </source>
</evidence>
<feature type="signal peptide" evidence="2">
    <location>
        <begin position="1"/>
        <end position="22"/>
    </location>
</feature>
<accession>A0A0L8IHM1</accession>